<organism evidence="1 3">
    <name type="scientific">Eleusine coracana subsp. coracana</name>
    <dbReference type="NCBI Taxonomy" id="191504"/>
    <lineage>
        <taxon>Eukaryota</taxon>
        <taxon>Viridiplantae</taxon>
        <taxon>Streptophyta</taxon>
        <taxon>Embryophyta</taxon>
        <taxon>Tracheophyta</taxon>
        <taxon>Spermatophyta</taxon>
        <taxon>Magnoliopsida</taxon>
        <taxon>Liliopsida</taxon>
        <taxon>Poales</taxon>
        <taxon>Poaceae</taxon>
        <taxon>PACMAD clade</taxon>
        <taxon>Chloridoideae</taxon>
        <taxon>Cynodonteae</taxon>
        <taxon>Eleusininae</taxon>
        <taxon>Eleusine</taxon>
    </lineage>
</organism>
<accession>A0AAV5BSA2</accession>
<proteinExistence type="predicted"/>
<sequence length="544" mass="60515">MQFLIDFNALDAFARKGSSSGSYFWKWLGRMYKSPVLDKYPCFATLVEDVVSKNNGHARTFLNWQLVRNKAAEVAEEMAYKTPELRGRMQYPRGRSDLYHIVPVGSRRCIKKNSGRKQSAALAHYYLQMKKRLPSSSQGINHNDESAEMLYGESLQKMLHGEPLIALFETSLEAGRCSIVKDGLPPQLSKDALKRALLQDSRREIAHPGASRVTLPSSLQHQPELSSGLGVLARHCSSGKAFKEATDYWESPGGTTPGGGGGGTTLKRELLGVTLEPDVSRFVCNPLGGQMFRLPDIDGKKKSLTCAGLGILTQSERPDGPPDRYAVAELSAPDDGAEDWRFFLRRFDSGTGKGEWDKPVALPSPLPLVRRMDIDREPPKGPMEPDLDGYRRMGVSEGRLRYAEVSQKEPFSLSYFALEDDGSTWTLEHRVELSRLLPHEDLEAAEETPRMGVLDPMNTSVIHITLGDQIFSVDMDKKMVLGCVRTSLTLKSVLSAHLKVVRAPTMAGVKPNPFCRSSFSTCFMYEKLGFSRVKLTTDMRSQMS</sequence>
<dbReference type="EMBL" id="BQKI01000002">
    <property type="protein sequence ID" value="GJM89233.1"/>
    <property type="molecule type" value="Genomic_DNA"/>
</dbReference>
<evidence type="ECO:0008006" key="4">
    <source>
        <dbReference type="Google" id="ProtNLM"/>
    </source>
</evidence>
<gene>
    <name evidence="1" type="primary">ga04949</name>
    <name evidence="2" type="synonym">ga05402</name>
    <name evidence="1" type="ORF">PR202_ga04949</name>
    <name evidence="2" type="ORF">PR202_ga05402</name>
</gene>
<dbReference type="Proteomes" id="UP001054889">
    <property type="component" value="Unassembled WGS sequence"/>
</dbReference>
<evidence type="ECO:0000313" key="3">
    <source>
        <dbReference type="Proteomes" id="UP001054889"/>
    </source>
</evidence>
<evidence type="ECO:0000313" key="1">
    <source>
        <dbReference type="EMBL" id="GJM88832.1"/>
    </source>
</evidence>
<dbReference type="EMBL" id="BQKI01000002">
    <property type="protein sequence ID" value="GJM88832.1"/>
    <property type="molecule type" value="Genomic_DNA"/>
</dbReference>
<comment type="caution">
    <text evidence="1">The sequence shown here is derived from an EMBL/GenBank/DDBJ whole genome shotgun (WGS) entry which is preliminary data.</text>
</comment>
<protein>
    <recommendedName>
        <fullName evidence="4">DUF1618 domain-containing protein</fullName>
    </recommendedName>
</protein>
<dbReference type="PANTHER" id="PTHR33086:SF98">
    <property type="entry name" value="OS05G0468200 PROTEIN"/>
    <property type="match status" value="1"/>
</dbReference>
<reference evidence="1" key="2">
    <citation type="submission" date="2021-12" db="EMBL/GenBank/DDBJ databases">
        <title>Resequencing data analysis of finger millet.</title>
        <authorList>
            <person name="Hatakeyama M."/>
            <person name="Aluri S."/>
            <person name="Balachadran M.T."/>
            <person name="Sivarajan S.R."/>
            <person name="Poveda L."/>
            <person name="Shimizu-Inatsugi R."/>
            <person name="Schlapbach R."/>
            <person name="Sreeman S.M."/>
            <person name="Shimizu K.K."/>
        </authorList>
    </citation>
    <scope>NUCLEOTIDE SEQUENCE</scope>
</reference>
<name>A0AAV5BSA2_ELECO</name>
<dbReference type="AlphaFoldDB" id="A0AAV5BSA2"/>
<dbReference type="PANTHER" id="PTHR33086">
    <property type="entry name" value="OS05G0468200 PROTEIN-RELATED"/>
    <property type="match status" value="1"/>
</dbReference>
<evidence type="ECO:0000313" key="2">
    <source>
        <dbReference type="EMBL" id="GJM89233.1"/>
    </source>
</evidence>
<keyword evidence="3" id="KW-1185">Reference proteome</keyword>
<reference evidence="1" key="1">
    <citation type="journal article" date="2018" name="DNA Res.">
        <title>Multiple hybrid de novo genome assembly of finger millet, an orphan allotetraploid crop.</title>
        <authorList>
            <person name="Hatakeyama M."/>
            <person name="Aluri S."/>
            <person name="Balachadran M.T."/>
            <person name="Sivarajan S.R."/>
            <person name="Patrignani A."/>
            <person name="Gruter S."/>
            <person name="Poveda L."/>
            <person name="Shimizu-Inatsugi R."/>
            <person name="Baeten J."/>
            <person name="Francoijs K.J."/>
            <person name="Nataraja K.N."/>
            <person name="Reddy Y.A.N."/>
            <person name="Phadnis S."/>
            <person name="Ravikumar R.L."/>
            <person name="Schlapbach R."/>
            <person name="Sreeman S.M."/>
            <person name="Shimizu K.K."/>
        </authorList>
    </citation>
    <scope>NUCLEOTIDE SEQUENCE</scope>
</reference>